<sequence length="150" mass="17352">MILTIACQIFGDMFPKNILLPMSLLCSVLRNGGLVCNYVSRLAEPITSCSTKFSLKSLQEKEVVKTIIEISGSHINRTITTLQSCYRLMCIRHRISKTYMFHMCGVSKHSFSNYLQKTAFTITYMKCLYGLQDDGSEYLYIIWIWFILLY</sequence>
<evidence type="ECO:0000313" key="2">
    <source>
        <dbReference type="Proteomes" id="UP000092445"/>
    </source>
</evidence>
<dbReference type="Proteomes" id="UP000092445">
    <property type="component" value="Unassembled WGS sequence"/>
</dbReference>
<name>A0A1A9ZNR0_GLOPL</name>
<accession>A0A1A9ZNR0</accession>
<reference evidence="1" key="2">
    <citation type="submission" date="2020-05" db="UniProtKB">
        <authorList>
            <consortium name="EnsemblMetazoa"/>
        </authorList>
    </citation>
    <scope>IDENTIFICATION</scope>
    <source>
        <strain evidence="1">IAEA</strain>
    </source>
</reference>
<dbReference type="STRING" id="7398.A0A1A9ZNR0"/>
<organism evidence="1 2">
    <name type="scientific">Glossina pallidipes</name>
    <name type="common">Tsetse fly</name>
    <dbReference type="NCBI Taxonomy" id="7398"/>
    <lineage>
        <taxon>Eukaryota</taxon>
        <taxon>Metazoa</taxon>
        <taxon>Ecdysozoa</taxon>
        <taxon>Arthropoda</taxon>
        <taxon>Hexapoda</taxon>
        <taxon>Insecta</taxon>
        <taxon>Pterygota</taxon>
        <taxon>Neoptera</taxon>
        <taxon>Endopterygota</taxon>
        <taxon>Diptera</taxon>
        <taxon>Brachycera</taxon>
        <taxon>Muscomorpha</taxon>
        <taxon>Hippoboscoidea</taxon>
        <taxon>Glossinidae</taxon>
        <taxon>Glossina</taxon>
    </lineage>
</organism>
<keyword evidence="2" id="KW-1185">Reference proteome</keyword>
<dbReference type="VEuPathDB" id="VectorBase:GPAI020314"/>
<proteinExistence type="predicted"/>
<protein>
    <submittedName>
        <fullName evidence="1">Uncharacterized protein</fullName>
    </submittedName>
</protein>
<reference evidence="2" key="1">
    <citation type="submission" date="2014-03" db="EMBL/GenBank/DDBJ databases">
        <authorList>
            <person name="Aksoy S."/>
            <person name="Warren W."/>
            <person name="Wilson R.K."/>
        </authorList>
    </citation>
    <scope>NUCLEOTIDE SEQUENCE [LARGE SCALE GENOMIC DNA]</scope>
    <source>
        <strain evidence="2">IAEA</strain>
    </source>
</reference>
<dbReference type="AlphaFoldDB" id="A0A1A9ZNR0"/>
<evidence type="ECO:0000313" key="1">
    <source>
        <dbReference type="EnsemblMetazoa" id="GPAI020314-PA"/>
    </source>
</evidence>
<dbReference type="EnsemblMetazoa" id="GPAI020314-RA">
    <property type="protein sequence ID" value="GPAI020314-PA"/>
    <property type="gene ID" value="GPAI020314"/>
</dbReference>